<protein>
    <recommendedName>
        <fullName evidence="8">Probable molybdenum cofactor guanylyltransferase</fullName>
        <shortName evidence="8">MoCo guanylyltransferase</shortName>
        <ecNumber evidence="8">2.7.7.77</ecNumber>
    </recommendedName>
    <alternativeName>
        <fullName evidence="8">GTP:molybdopterin guanylyltransferase</fullName>
    </alternativeName>
    <alternativeName>
        <fullName evidence="8">Mo-MPT guanylyltransferase</fullName>
    </alternativeName>
    <alternativeName>
        <fullName evidence="8">Molybdopterin guanylyltransferase</fullName>
    </alternativeName>
    <alternativeName>
        <fullName evidence="8">Molybdopterin-guanine dinucleotide synthase</fullName>
        <shortName evidence="8">MGD synthase</shortName>
    </alternativeName>
</protein>
<feature type="domain" description="MobA-like NTP transferase" evidence="9">
    <location>
        <begin position="11"/>
        <end position="165"/>
    </location>
</feature>
<sequence>MDPIRKNGRTGIVLAGGGSSRFPFHKAFARYKNRYFYEHAVGCMKQLTDDVVLVSRTDIAERMKNADAEVIFDLPEYQGQGPLSGILSGMTNRKESEWFAIVTCDMPFVMPLVFEQLFSIAEQKPGTQAVVPVAAGRNQPLAAIYHRSCKDHIIRLLLEEKRSMYGLLQSVNTTFADAEEFDISQEVFVNINTDEEYKHYIESASFE</sequence>
<keyword evidence="7 8" id="KW-0501">Molybdenum cofactor biosynthesis</keyword>
<dbReference type="Gene3D" id="3.90.550.10">
    <property type="entry name" value="Spore Coat Polysaccharide Biosynthesis Protein SpsA, Chain A"/>
    <property type="match status" value="1"/>
</dbReference>
<dbReference type="SUPFAM" id="SSF53448">
    <property type="entry name" value="Nucleotide-diphospho-sugar transferases"/>
    <property type="match status" value="1"/>
</dbReference>
<feature type="binding site" evidence="8">
    <location>
        <begin position="14"/>
        <end position="16"/>
    </location>
    <ligand>
        <name>GTP</name>
        <dbReference type="ChEBI" id="CHEBI:37565"/>
    </ligand>
</feature>
<gene>
    <name evidence="8" type="primary">mobA</name>
    <name evidence="10" type="ORF">QYB97_12890</name>
</gene>
<keyword evidence="10" id="KW-0548">Nucleotidyltransferase</keyword>
<keyword evidence="1 8" id="KW-0963">Cytoplasm</keyword>
<dbReference type="RefSeq" id="WP_301166417.1">
    <property type="nucleotide sequence ID" value="NZ_JAUHTR010000006.1"/>
</dbReference>
<comment type="similarity">
    <text evidence="8">Belongs to the MobA family.</text>
</comment>
<dbReference type="EC" id="2.7.7.77" evidence="8"/>
<dbReference type="InterPro" id="IPR029044">
    <property type="entry name" value="Nucleotide-diphossugar_trans"/>
</dbReference>
<comment type="caution">
    <text evidence="10">The sequence shown here is derived from an EMBL/GenBank/DDBJ whole genome shotgun (WGS) entry which is preliminary data.</text>
</comment>
<evidence type="ECO:0000256" key="3">
    <source>
        <dbReference type="ARBA" id="ARBA00022723"/>
    </source>
</evidence>
<evidence type="ECO:0000259" key="9">
    <source>
        <dbReference type="Pfam" id="PF12804"/>
    </source>
</evidence>
<keyword evidence="3 8" id="KW-0479">Metal-binding</keyword>
<dbReference type="PANTHER" id="PTHR19136">
    <property type="entry name" value="MOLYBDENUM COFACTOR GUANYLYLTRANSFERASE"/>
    <property type="match status" value="1"/>
</dbReference>
<evidence type="ECO:0000256" key="5">
    <source>
        <dbReference type="ARBA" id="ARBA00022842"/>
    </source>
</evidence>
<dbReference type="EMBL" id="JAUHTR010000006">
    <property type="protein sequence ID" value="MDN4525381.1"/>
    <property type="molecule type" value="Genomic_DNA"/>
</dbReference>
<evidence type="ECO:0000256" key="4">
    <source>
        <dbReference type="ARBA" id="ARBA00022741"/>
    </source>
</evidence>
<keyword evidence="11" id="KW-1185">Reference proteome</keyword>
<comment type="cofactor">
    <cofactor evidence="8">
        <name>Mg(2+)</name>
        <dbReference type="ChEBI" id="CHEBI:18420"/>
    </cofactor>
</comment>
<evidence type="ECO:0000256" key="1">
    <source>
        <dbReference type="ARBA" id="ARBA00022490"/>
    </source>
</evidence>
<evidence type="ECO:0000313" key="10">
    <source>
        <dbReference type="EMBL" id="MDN4525381.1"/>
    </source>
</evidence>
<dbReference type="InterPro" id="IPR013482">
    <property type="entry name" value="Molybde_CF_guanTrfase"/>
</dbReference>
<name>A0ABT8HXA2_9BACL</name>
<dbReference type="InterPro" id="IPR025877">
    <property type="entry name" value="MobA-like_NTP_Trfase"/>
</dbReference>
<keyword evidence="4 8" id="KW-0547">Nucleotide-binding</keyword>
<keyword evidence="6 8" id="KW-0342">GTP-binding</keyword>
<dbReference type="Pfam" id="PF12804">
    <property type="entry name" value="NTP_transf_3"/>
    <property type="match status" value="1"/>
</dbReference>
<dbReference type="HAMAP" id="MF_00316">
    <property type="entry name" value="MobA"/>
    <property type="match status" value="1"/>
</dbReference>
<evidence type="ECO:0000256" key="6">
    <source>
        <dbReference type="ARBA" id="ARBA00023134"/>
    </source>
</evidence>
<dbReference type="Proteomes" id="UP001172721">
    <property type="component" value="Unassembled WGS sequence"/>
</dbReference>
<keyword evidence="2 8" id="KW-0808">Transferase</keyword>
<evidence type="ECO:0000313" key="11">
    <source>
        <dbReference type="Proteomes" id="UP001172721"/>
    </source>
</evidence>
<evidence type="ECO:0000256" key="8">
    <source>
        <dbReference type="HAMAP-Rule" id="MF_00316"/>
    </source>
</evidence>
<feature type="binding site" evidence="8">
    <location>
        <position position="105"/>
    </location>
    <ligand>
        <name>Mg(2+)</name>
        <dbReference type="ChEBI" id="CHEBI:18420"/>
    </ligand>
</feature>
<proteinExistence type="inferred from homology"/>
<comment type="catalytic activity">
    <reaction evidence="8">
        <text>Mo-molybdopterin + GTP + H(+) = Mo-molybdopterin guanine dinucleotide + diphosphate</text>
        <dbReference type="Rhea" id="RHEA:34243"/>
        <dbReference type="ChEBI" id="CHEBI:15378"/>
        <dbReference type="ChEBI" id="CHEBI:33019"/>
        <dbReference type="ChEBI" id="CHEBI:37565"/>
        <dbReference type="ChEBI" id="CHEBI:71302"/>
        <dbReference type="ChEBI" id="CHEBI:71310"/>
        <dbReference type="EC" id="2.7.7.77"/>
    </reaction>
</comment>
<feature type="binding site" evidence="8">
    <location>
        <position position="73"/>
    </location>
    <ligand>
        <name>GTP</name>
        <dbReference type="ChEBI" id="CHEBI:37565"/>
    </ligand>
</feature>
<keyword evidence="5 8" id="KW-0460">Magnesium</keyword>
<evidence type="ECO:0000256" key="7">
    <source>
        <dbReference type="ARBA" id="ARBA00023150"/>
    </source>
</evidence>
<reference evidence="10" key="1">
    <citation type="submission" date="2023-07" db="EMBL/GenBank/DDBJ databases">
        <title>Fictibacillus sp. isolated from freshwater pond.</title>
        <authorList>
            <person name="Kirdat K."/>
            <person name="Bhat A."/>
            <person name="Mourya A."/>
            <person name="Yadav A."/>
        </authorList>
    </citation>
    <scope>NUCLEOTIDE SEQUENCE</scope>
    <source>
        <strain evidence="10">NE201</strain>
    </source>
</reference>
<feature type="binding site" evidence="8">
    <location>
        <position position="105"/>
    </location>
    <ligand>
        <name>GTP</name>
        <dbReference type="ChEBI" id="CHEBI:37565"/>
    </ligand>
</feature>
<evidence type="ECO:0000256" key="2">
    <source>
        <dbReference type="ARBA" id="ARBA00022679"/>
    </source>
</evidence>
<dbReference type="PANTHER" id="PTHR19136:SF81">
    <property type="entry name" value="MOLYBDENUM COFACTOR GUANYLYLTRANSFERASE"/>
    <property type="match status" value="1"/>
</dbReference>
<dbReference type="GO" id="GO:0061603">
    <property type="term" value="F:molybdenum cofactor guanylyltransferase activity"/>
    <property type="evidence" value="ECO:0007669"/>
    <property type="project" value="UniProtKB-EC"/>
</dbReference>
<organism evidence="10 11">
    <name type="scientific">Fictibacillus fluitans</name>
    <dbReference type="NCBI Taxonomy" id="3058422"/>
    <lineage>
        <taxon>Bacteria</taxon>
        <taxon>Bacillati</taxon>
        <taxon>Bacillota</taxon>
        <taxon>Bacilli</taxon>
        <taxon>Bacillales</taxon>
        <taxon>Fictibacillaceae</taxon>
        <taxon>Fictibacillus</taxon>
    </lineage>
</organism>
<accession>A0ABT8HXA2</accession>
<comment type="subcellular location">
    <subcellularLocation>
        <location evidence="8">Cytoplasm</location>
    </subcellularLocation>
</comment>
<feature type="binding site" evidence="8">
    <location>
        <position position="26"/>
    </location>
    <ligand>
        <name>GTP</name>
        <dbReference type="ChEBI" id="CHEBI:37565"/>
    </ligand>
</feature>
<comment type="function">
    <text evidence="8">Transfers a GMP moiety from GTP to Mo-molybdopterin (Mo-MPT) cofactor (Moco or molybdenum cofactor) to form Mo-molybdopterin guanine dinucleotide (Mo-MGD) cofactor.</text>
</comment>
<dbReference type="CDD" id="cd02503">
    <property type="entry name" value="MobA"/>
    <property type="match status" value="1"/>
</dbReference>
<comment type="domain">
    <text evidence="8">The N-terminal domain determines nucleotide recognition and specific binding, while the C-terminal domain determines the specific binding to the target protein.</text>
</comment>
<comment type="caution">
    <text evidence="8">Lacks conserved residue(s) required for the propagation of feature annotation.</text>
</comment>